<dbReference type="RefSeq" id="WP_200674425.1">
    <property type="nucleotide sequence ID" value="NZ_JAACYA010000002.1"/>
</dbReference>
<dbReference type="Proteomes" id="UP000772812">
    <property type="component" value="Unassembled WGS sequence"/>
</dbReference>
<sequence>MNIQDELLEELKEEGREVVIYLTRGTRITGKILASDQFTILIEVNGEKQLVYKHAISTIVAET</sequence>
<dbReference type="PANTHER" id="PTHR34772:SF1">
    <property type="entry name" value="RNA-BINDING PROTEIN HFQ"/>
    <property type="match status" value="1"/>
</dbReference>
<proteinExistence type="inferred from homology"/>
<evidence type="ECO:0000259" key="4">
    <source>
        <dbReference type="PROSITE" id="PS52002"/>
    </source>
</evidence>
<dbReference type="NCBIfam" id="TIGR02383">
    <property type="entry name" value="Hfq"/>
    <property type="match status" value="1"/>
</dbReference>
<dbReference type="SUPFAM" id="SSF50182">
    <property type="entry name" value="Sm-like ribonucleoproteins"/>
    <property type="match status" value="1"/>
</dbReference>
<protein>
    <recommendedName>
        <fullName evidence="3">RNA-binding protein Hfq</fullName>
    </recommendedName>
</protein>
<dbReference type="PANTHER" id="PTHR34772">
    <property type="entry name" value="RNA-BINDING PROTEIN HFQ"/>
    <property type="match status" value="1"/>
</dbReference>
<accession>A0ABS1GJM0</accession>
<evidence type="ECO:0000256" key="3">
    <source>
        <dbReference type="HAMAP-Rule" id="MF_00436"/>
    </source>
</evidence>
<evidence type="ECO:0000313" key="6">
    <source>
        <dbReference type="Proteomes" id="UP000772812"/>
    </source>
</evidence>
<keyword evidence="6" id="KW-1185">Reference proteome</keyword>
<evidence type="ECO:0000256" key="1">
    <source>
        <dbReference type="ARBA" id="ARBA00022884"/>
    </source>
</evidence>
<dbReference type="CDD" id="cd01716">
    <property type="entry name" value="Hfq"/>
    <property type="match status" value="1"/>
</dbReference>
<dbReference type="Gene3D" id="2.30.30.100">
    <property type="match status" value="1"/>
</dbReference>
<dbReference type="EMBL" id="JAACYA010000002">
    <property type="protein sequence ID" value="MBK3333030.1"/>
    <property type="molecule type" value="Genomic_DNA"/>
</dbReference>
<feature type="domain" description="Sm" evidence="4">
    <location>
        <begin position="5"/>
        <end position="63"/>
    </location>
</feature>
<dbReference type="HAMAP" id="MF_00436">
    <property type="entry name" value="Hfq"/>
    <property type="match status" value="1"/>
</dbReference>
<dbReference type="InterPro" id="IPR005001">
    <property type="entry name" value="Hfq"/>
</dbReference>
<dbReference type="InterPro" id="IPR010920">
    <property type="entry name" value="LSM_dom_sf"/>
</dbReference>
<dbReference type="Pfam" id="PF17209">
    <property type="entry name" value="Hfq"/>
    <property type="match status" value="1"/>
</dbReference>
<comment type="function">
    <text evidence="3">RNA chaperone that binds small regulatory RNA (sRNAs) and mRNAs to facilitate mRNA translational regulation in response to envelope stress, environmental stress and changes in metabolite concentrations. Also binds with high specificity to tRNAs.</text>
</comment>
<keyword evidence="1 3" id="KW-0694">RNA-binding</keyword>
<evidence type="ECO:0000313" key="5">
    <source>
        <dbReference type="EMBL" id="MBK3333030.1"/>
    </source>
</evidence>
<evidence type="ECO:0000256" key="2">
    <source>
        <dbReference type="ARBA" id="ARBA00023016"/>
    </source>
</evidence>
<gene>
    <name evidence="3 5" type="primary">hfq</name>
    <name evidence="5" type="ORF">GWK41_08105</name>
</gene>
<organism evidence="5 6">
    <name type="scientific">Persephonella atlantica</name>
    <dbReference type="NCBI Taxonomy" id="2699429"/>
    <lineage>
        <taxon>Bacteria</taxon>
        <taxon>Pseudomonadati</taxon>
        <taxon>Aquificota</taxon>
        <taxon>Aquificia</taxon>
        <taxon>Aquificales</taxon>
        <taxon>Hydrogenothermaceae</taxon>
        <taxon>Persephonella</taxon>
    </lineage>
</organism>
<dbReference type="InterPro" id="IPR047575">
    <property type="entry name" value="Sm"/>
</dbReference>
<comment type="subunit">
    <text evidence="3">Homohexamer.</text>
</comment>
<reference evidence="5 6" key="1">
    <citation type="journal article" date="2021" name="Syst. Appl. Microbiol.">
        <title>Persephonella atlantica sp. nov.: How to adapt to physico-chemical gradients in high temperature hydrothermal habitats.</title>
        <authorList>
            <person name="Francois D.X."/>
            <person name="Godfroy A."/>
            <person name="Mathien C."/>
            <person name="Aube J."/>
            <person name="Cathalot C."/>
            <person name="Lesongeur F."/>
            <person name="L'Haridon S."/>
            <person name="Philippon X."/>
            <person name="Roussel E.G."/>
        </authorList>
    </citation>
    <scope>NUCLEOTIDE SEQUENCE [LARGE SCALE GENOMIC DNA]</scope>
    <source>
        <strain evidence="5 6">MO1340</strain>
    </source>
</reference>
<keyword evidence="2 3" id="KW-0346">Stress response</keyword>
<dbReference type="PROSITE" id="PS52002">
    <property type="entry name" value="SM"/>
    <property type="match status" value="1"/>
</dbReference>
<comment type="similarity">
    <text evidence="3">Belongs to the Hfq family.</text>
</comment>
<comment type="caution">
    <text evidence="5">The sequence shown here is derived from an EMBL/GenBank/DDBJ whole genome shotgun (WGS) entry which is preliminary data.</text>
</comment>
<name>A0ABS1GJM0_9AQUI</name>